<dbReference type="AlphaFoldDB" id="A0A819R2A4"/>
<dbReference type="Proteomes" id="UP000663868">
    <property type="component" value="Unassembled WGS sequence"/>
</dbReference>
<dbReference type="Proteomes" id="UP000663860">
    <property type="component" value="Unassembled WGS sequence"/>
</dbReference>
<gene>
    <name evidence="1" type="ORF">IZO911_LOCUS41066</name>
    <name evidence="3" type="ORF">KXQ929_LOCUS30554</name>
    <name evidence="4" type="ORF">OKA104_LOCUS33222</name>
    <name evidence="2" type="ORF">VCS650_LOCUS39590</name>
</gene>
<dbReference type="EMBL" id="CAJOBB010003344">
    <property type="protein sequence ID" value="CAF4035323.1"/>
    <property type="molecule type" value="Genomic_DNA"/>
</dbReference>
<evidence type="ECO:0000313" key="2">
    <source>
        <dbReference type="EMBL" id="CAF1453028.1"/>
    </source>
</evidence>
<evidence type="ECO:0000313" key="3">
    <source>
        <dbReference type="EMBL" id="CAF4035323.1"/>
    </source>
</evidence>
<evidence type="ECO:0000313" key="1">
    <source>
        <dbReference type="EMBL" id="CAF1427985.1"/>
    </source>
</evidence>
<dbReference type="EMBL" id="CAJOAY010004179">
    <property type="protein sequence ID" value="CAF4058288.1"/>
    <property type="molecule type" value="Genomic_DNA"/>
</dbReference>
<dbReference type="Proteomes" id="UP000663881">
    <property type="component" value="Unassembled WGS sequence"/>
</dbReference>
<organism evidence="3 5">
    <name type="scientific">Adineta steineri</name>
    <dbReference type="NCBI Taxonomy" id="433720"/>
    <lineage>
        <taxon>Eukaryota</taxon>
        <taxon>Metazoa</taxon>
        <taxon>Spiralia</taxon>
        <taxon>Gnathifera</taxon>
        <taxon>Rotifera</taxon>
        <taxon>Eurotatoria</taxon>
        <taxon>Bdelloidea</taxon>
        <taxon>Adinetida</taxon>
        <taxon>Adinetidae</taxon>
        <taxon>Adineta</taxon>
    </lineage>
</organism>
<reference evidence="3" key="1">
    <citation type="submission" date="2021-02" db="EMBL/GenBank/DDBJ databases">
        <authorList>
            <person name="Nowell W R."/>
        </authorList>
    </citation>
    <scope>NUCLEOTIDE SEQUENCE</scope>
</reference>
<protein>
    <submittedName>
        <fullName evidence="3">Uncharacterized protein</fullName>
    </submittedName>
</protein>
<dbReference type="Proteomes" id="UP000663891">
    <property type="component" value="Unassembled WGS sequence"/>
</dbReference>
<dbReference type="EMBL" id="CAJNON010001332">
    <property type="protein sequence ID" value="CAF1453028.1"/>
    <property type="molecule type" value="Genomic_DNA"/>
</dbReference>
<sequence length="391" mass="46578">MPFVKRLTINLIYMKQVAQIFQIMINLEQLHLIWHSTDQTVRHLIYPFIRNADPPFETNDFHLLQIPRTLEELHLKIEYLSLDNFKSFLNRFHNQQLKSLILIVNDTDSAFTNFDIFQNLTNNFTSLQTFEYCIRTKHRPDSRFSNVEQLSDSTYYFYTLPRPQSLPFKTIVFNQRVTTKPCLNSLENLARLLSDEVLEIYGERYPVLELTDDKIKFINLKEIRIIKKIESFHHLTDQYLSKIIRMSPNLHTIYINSCSTKKIIGHLKNILRKKFKSHLNLQCSLNSSYYGDYHTEFFYDLSKILPNLKSITFPCVTQFIYQHGTTLIDLIEDLRSYFSSLIHIRLEFDGRYTNCQQTLEIYTKELNEKHDTVGYTIISDRYSRIFLDICL</sequence>
<comment type="caution">
    <text evidence="3">The sequence shown here is derived from an EMBL/GenBank/DDBJ whole genome shotgun (WGS) entry which is preliminary data.</text>
</comment>
<evidence type="ECO:0000313" key="5">
    <source>
        <dbReference type="Proteomes" id="UP000663868"/>
    </source>
</evidence>
<name>A0A819R2A4_9BILA</name>
<evidence type="ECO:0000313" key="4">
    <source>
        <dbReference type="EMBL" id="CAF4058288.1"/>
    </source>
</evidence>
<proteinExistence type="predicted"/>
<dbReference type="EMBL" id="CAJNOE010001493">
    <property type="protein sequence ID" value="CAF1427985.1"/>
    <property type="molecule type" value="Genomic_DNA"/>
</dbReference>
<accession>A0A819R2A4</accession>